<sequence length="74" mass="8651">MNDNNFDAIIEDLSIEDLRAEYAELTDSYDNLILDYERLKLKVKMLEVKNRNLIAKLNKSENIQELVYDGLGDK</sequence>
<reference evidence="2" key="1">
    <citation type="submission" date="2020-07" db="EMBL/GenBank/DDBJ databases">
        <title>Dissolved microcystin release linked to lysis of a Microcystis spp. bloom in Lake Erie (USA) attributed to a novel cyanophage.</title>
        <authorList>
            <person name="McKindles K.M."/>
            <person name="Manes M.A."/>
            <person name="DeMarco J.R."/>
            <person name="McClure A."/>
            <person name="McKay R.M."/>
            <person name="Davis T.W."/>
            <person name="Bullerjahn G.S."/>
        </authorList>
    </citation>
    <scope>NUCLEOTIDE SEQUENCE</scope>
</reference>
<proteinExistence type="predicted"/>
<dbReference type="EMBL" id="MT840191">
    <property type="protein sequence ID" value="QNL31756.1"/>
    <property type="molecule type" value="Genomic_DNA"/>
</dbReference>
<feature type="coiled-coil region" evidence="1">
    <location>
        <begin position="15"/>
        <end position="63"/>
    </location>
</feature>
<name>A0A7G9A4T3_9VIRU</name>
<protein>
    <submittedName>
        <fullName evidence="2">Uncharacterized protein</fullName>
    </submittedName>
</protein>
<accession>A0A7G9A4T3</accession>
<keyword evidence="1" id="KW-0175">Coiled coil</keyword>
<organism evidence="2">
    <name type="scientific">Bacteriophage sp</name>
    <dbReference type="NCBI Taxonomy" id="38018"/>
    <lineage>
        <taxon>Viruses</taxon>
    </lineage>
</organism>
<evidence type="ECO:0000313" key="2">
    <source>
        <dbReference type="EMBL" id="QNL31756.1"/>
    </source>
</evidence>
<evidence type="ECO:0000256" key="1">
    <source>
        <dbReference type="SAM" id="Coils"/>
    </source>
</evidence>